<protein>
    <submittedName>
        <fullName evidence="2">Uncharacterized protein</fullName>
    </submittedName>
</protein>
<keyword evidence="3" id="KW-1185">Reference proteome</keyword>
<name>A0AAW0FAC6_9APHY</name>
<dbReference type="AlphaFoldDB" id="A0AAW0FAC6"/>
<reference evidence="2 3" key="1">
    <citation type="submission" date="2022-09" db="EMBL/GenBank/DDBJ databases">
        <authorList>
            <person name="Palmer J.M."/>
        </authorList>
    </citation>
    <scope>NUCLEOTIDE SEQUENCE [LARGE SCALE GENOMIC DNA]</scope>
    <source>
        <strain evidence="2 3">DSM 7382</strain>
    </source>
</reference>
<evidence type="ECO:0000256" key="1">
    <source>
        <dbReference type="SAM" id="MobiDB-lite"/>
    </source>
</evidence>
<dbReference type="Proteomes" id="UP001385951">
    <property type="component" value="Unassembled WGS sequence"/>
</dbReference>
<evidence type="ECO:0000313" key="3">
    <source>
        <dbReference type="Proteomes" id="UP001385951"/>
    </source>
</evidence>
<feature type="region of interest" description="Disordered" evidence="1">
    <location>
        <begin position="209"/>
        <end position="252"/>
    </location>
</feature>
<dbReference type="EMBL" id="JASBNA010000156">
    <property type="protein sequence ID" value="KAK7675929.1"/>
    <property type="molecule type" value="Genomic_DNA"/>
</dbReference>
<feature type="compositionally biased region" description="Basic residues" evidence="1">
    <location>
        <begin position="487"/>
        <end position="505"/>
    </location>
</feature>
<accession>A0AAW0FAC6</accession>
<organism evidence="2 3">
    <name type="scientific">Cerrena zonata</name>
    <dbReference type="NCBI Taxonomy" id="2478898"/>
    <lineage>
        <taxon>Eukaryota</taxon>
        <taxon>Fungi</taxon>
        <taxon>Dikarya</taxon>
        <taxon>Basidiomycota</taxon>
        <taxon>Agaricomycotina</taxon>
        <taxon>Agaricomycetes</taxon>
        <taxon>Polyporales</taxon>
        <taxon>Cerrenaceae</taxon>
        <taxon>Cerrena</taxon>
    </lineage>
</organism>
<evidence type="ECO:0000313" key="2">
    <source>
        <dbReference type="EMBL" id="KAK7675929.1"/>
    </source>
</evidence>
<proteinExistence type="predicted"/>
<sequence length="518" mass="60251">MKSHDTKIQAILEELAQPCDASHIDEASEGRYKVFTNVVRDSKVEKLDDSNAWENIKKMIVNETNKRYGIKDKCQNFSNQLLKVCHDGMRDHRDINKDQIKNFRNYLQAQQTYLQNCLKEHITESSKILEDALTQYWDMKDAKSISTKYVQKITPQITANQKEHYNKIEETFKIAEDKLACKEWLYKTFQKMLPTDDENAFENEIPLFPMPEPDTVPGTVPETVPDTVPNTEPEPEPSSISEPGSSSESKFPSIASLADSLPSYPQRIKETLRKIMQFDQEIIFEKLGDFSNVFTKQPPTGVPKNRVMGRYDTSPVETREHILKVQAYLANNSVHPCYWGYALFSSTCPKGNEFFAPRPTDWYYQVATLLEGENFYKSLAEQVMNCTDRIDLYLLCLTELFNDSELGREPLTKEYIEYKSYCNDFDDHEFDYESEECEFDHESDEHQSDHESDEDEFVYDPNREVPGYLWCDECGCSVCKEEEARAKKSKKNRDKKHKKKLKQLKKMADGPSKTEYTI</sequence>
<comment type="caution">
    <text evidence="2">The sequence shown here is derived from an EMBL/GenBank/DDBJ whole genome shotgun (WGS) entry which is preliminary data.</text>
</comment>
<feature type="region of interest" description="Disordered" evidence="1">
    <location>
        <begin position="484"/>
        <end position="518"/>
    </location>
</feature>
<gene>
    <name evidence="2" type="ORF">QCA50_021136</name>
</gene>
<feature type="compositionally biased region" description="Low complexity" evidence="1">
    <location>
        <begin position="215"/>
        <end position="249"/>
    </location>
</feature>